<keyword evidence="2" id="KW-1185">Reference proteome</keyword>
<name>A0A3S6R0Z8_9LACO</name>
<dbReference type="Proteomes" id="UP000324497">
    <property type="component" value="Chromosome"/>
</dbReference>
<sequence length="132" mass="15701">MNKNFKPKNLLGQIKEKEAEDFFKNYYQDRGMLKWQGFFLSDHTAALSKKERLKKSSCRPQQTLTSIMELLMHSWQSRKDIVIQLNQIDTDQEITEFQGVIQGFDEKQVYLKINQRFQAIDISEIRNIHFIA</sequence>
<dbReference type="AlphaFoldDB" id="A0A3S6R0Z8"/>
<dbReference type="KEGG" id="lng:BSQ50_06225"/>
<proteinExistence type="predicted"/>
<dbReference type="GeneID" id="78521461"/>
<evidence type="ECO:0000313" key="1">
    <source>
        <dbReference type="EMBL" id="AUJ32185.1"/>
    </source>
</evidence>
<accession>A0A3S6R0Z8</accession>
<dbReference type="EMBL" id="CP018180">
    <property type="protein sequence ID" value="AUJ32185.1"/>
    <property type="molecule type" value="Genomic_DNA"/>
</dbReference>
<evidence type="ECO:0008006" key="3">
    <source>
        <dbReference type="Google" id="ProtNLM"/>
    </source>
</evidence>
<protein>
    <recommendedName>
        <fullName evidence="3">DNA-directed RNA polymerase beta subunit</fullName>
    </recommendedName>
</protein>
<reference evidence="1 2" key="1">
    <citation type="submission" date="2016-11" db="EMBL/GenBank/DDBJ databases">
        <title>Interaction between Lactobacillus species and yeast in water kefir.</title>
        <authorList>
            <person name="Behr J."/>
            <person name="Xu D."/>
            <person name="Vogel R.F."/>
        </authorList>
    </citation>
    <scope>NUCLEOTIDE SEQUENCE [LARGE SCALE GENOMIC DNA]</scope>
    <source>
        <strain evidence="1 2">TMW 1.1827</strain>
    </source>
</reference>
<dbReference type="RefSeq" id="WP_057885980.1">
    <property type="nucleotide sequence ID" value="NZ_CP018180.1"/>
</dbReference>
<organism evidence="1 2">
    <name type="scientific">Liquorilactobacillus nagelii</name>
    <dbReference type="NCBI Taxonomy" id="82688"/>
    <lineage>
        <taxon>Bacteria</taxon>
        <taxon>Bacillati</taxon>
        <taxon>Bacillota</taxon>
        <taxon>Bacilli</taxon>
        <taxon>Lactobacillales</taxon>
        <taxon>Lactobacillaceae</taxon>
        <taxon>Liquorilactobacillus</taxon>
    </lineage>
</organism>
<evidence type="ECO:0000313" key="2">
    <source>
        <dbReference type="Proteomes" id="UP000324497"/>
    </source>
</evidence>
<gene>
    <name evidence="1" type="ORF">BSQ50_06225</name>
</gene>